<feature type="compositionally biased region" description="Basic residues" evidence="1">
    <location>
        <begin position="33"/>
        <end position="44"/>
    </location>
</feature>
<comment type="caution">
    <text evidence="2">The sequence shown here is derived from an EMBL/GenBank/DDBJ whole genome shotgun (WGS) entry which is preliminary data.</text>
</comment>
<evidence type="ECO:0000313" key="3">
    <source>
        <dbReference type="Proteomes" id="UP000239560"/>
    </source>
</evidence>
<gene>
    <name evidence="2" type="ORF">AAT19DRAFT_12984</name>
</gene>
<dbReference type="AlphaFoldDB" id="A0A2T0AD86"/>
<feature type="region of interest" description="Disordered" evidence="1">
    <location>
        <begin position="26"/>
        <end position="49"/>
    </location>
</feature>
<feature type="compositionally biased region" description="Low complexity" evidence="1">
    <location>
        <begin position="145"/>
        <end position="157"/>
    </location>
</feature>
<protein>
    <submittedName>
        <fullName evidence="2">Uncharacterized protein</fullName>
    </submittedName>
</protein>
<dbReference type="Proteomes" id="UP000239560">
    <property type="component" value="Unassembled WGS sequence"/>
</dbReference>
<reference evidence="2 3" key="1">
    <citation type="journal article" date="2018" name="Elife">
        <title>Functional genomics of lipid metabolism in the oleaginous yeast Rhodosporidium toruloides.</title>
        <authorList>
            <person name="Coradetti S.T."/>
            <person name="Pinel D."/>
            <person name="Geiselman G."/>
            <person name="Ito M."/>
            <person name="Mondo S."/>
            <person name="Reilly M.C."/>
            <person name="Cheng Y.F."/>
            <person name="Bauer S."/>
            <person name="Grigoriev I."/>
            <person name="Gladden J.M."/>
            <person name="Simmons B.A."/>
            <person name="Brem R."/>
            <person name="Arkin A.P."/>
            <person name="Skerker J.M."/>
        </authorList>
    </citation>
    <scope>NUCLEOTIDE SEQUENCE [LARGE SCALE GENOMIC DNA]</scope>
    <source>
        <strain evidence="2 3">NBRC 0880</strain>
    </source>
</reference>
<name>A0A2T0AD86_RHOTO</name>
<feature type="region of interest" description="Disordered" evidence="1">
    <location>
        <begin position="140"/>
        <end position="161"/>
    </location>
</feature>
<dbReference type="EMBL" id="LCTV02000003">
    <property type="protein sequence ID" value="PRQ75962.1"/>
    <property type="molecule type" value="Genomic_DNA"/>
</dbReference>
<evidence type="ECO:0000256" key="1">
    <source>
        <dbReference type="SAM" id="MobiDB-lite"/>
    </source>
</evidence>
<organism evidence="2 3">
    <name type="scientific">Rhodotorula toruloides</name>
    <name type="common">Yeast</name>
    <name type="synonym">Rhodosporidium toruloides</name>
    <dbReference type="NCBI Taxonomy" id="5286"/>
    <lineage>
        <taxon>Eukaryota</taxon>
        <taxon>Fungi</taxon>
        <taxon>Dikarya</taxon>
        <taxon>Basidiomycota</taxon>
        <taxon>Pucciniomycotina</taxon>
        <taxon>Microbotryomycetes</taxon>
        <taxon>Sporidiobolales</taxon>
        <taxon>Sporidiobolaceae</taxon>
        <taxon>Rhodotorula</taxon>
    </lineage>
</organism>
<accession>A0A2T0AD86</accession>
<proteinExistence type="predicted"/>
<evidence type="ECO:0000313" key="2">
    <source>
        <dbReference type="EMBL" id="PRQ75962.1"/>
    </source>
</evidence>
<sequence length="198" mass="21580">MTVSCWCAPASWAHLTVEPDSVTTAKQSCSDWRHRRRQGGRRRPPPWASQAANGLGGLASQARLHLPLAPLLLDHPFYLALLSLLLSTAFSLLSSVPSRFLPRNHVVVGTNGARSRRNAFTTAGQVLDFLGGNGLQKVSLDRQASPSSRSSPRTLLTKQKSRQLGLPRSSVHLTLLGLSNINLASQSSGCKKYVERRH</sequence>